<dbReference type="SUPFAM" id="SSF117856">
    <property type="entry name" value="AF0104/ALDC/Ptd012-like"/>
    <property type="match status" value="1"/>
</dbReference>
<dbReference type="eggNOG" id="COG3527">
    <property type="taxonomic scope" value="Bacteria"/>
</dbReference>
<evidence type="ECO:0000256" key="8">
    <source>
        <dbReference type="ARBA" id="ARBA00023239"/>
    </source>
</evidence>
<dbReference type="KEGG" id="sry:M621_18235"/>
<evidence type="ECO:0000313" key="9">
    <source>
        <dbReference type="EMBL" id="AGP45446.1"/>
    </source>
</evidence>
<evidence type="ECO:0000256" key="3">
    <source>
        <dbReference type="ARBA" id="ARBA00007106"/>
    </source>
</evidence>
<keyword evidence="8" id="KW-0456">Lyase</keyword>
<evidence type="ECO:0000313" key="10">
    <source>
        <dbReference type="Proteomes" id="UP000014900"/>
    </source>
</evidence>
<dbReference type="GO" id="GO:0047605">
    <property type="term" value="F:acetolactate decarboxylase activity"/>
    <property type="evidence" value="ECO:0007669"/>
    <property type="project" value="UniProtKB-EC"/>
</dbReference>
<comment type="catalytic activity">
    <reaction evidence="1">
        <text>(2S)-2-acetolactate + H(+) = (R)-acetoin + CO2</text>
        <dbReference type="Rhea" id="RHEA:21580"/>
        <dbReference type="ChEBI" id="CHEBI:15378"/>
        <dbReference type="ChEBI" id="CHEBI:15686"/>
        <dbReference type="ChEBI" id="CHEBI:16526"/>
        <dbReference type="ChEBI" id="CHEBI:58476"/>
        <dbReference type="EC" id="4.1.1.5"/>
    </reaction>
</comment>
<proteinExistence type="inferred from homology"/>
<evidence type="ECO:0000256" key="6">
    <source>
        <dbReference type="ARBA" id="ARBA00022793"/>
    </source>
</evidence>
<dbReference type="Proteomes" id="UP000014900">
    <property type="component" value="Chromosome"/>
</dbReference>
<dbReference type="GO" id="GO:0045151">
    <property type="term" value="P:acetoin biosynthetic process"/>
    <property type="evidence" value="ECO:0007669"/>
    <property type="project" value="UniProtKB-KW"/>
</dbReference>
<evidence type="ECO:0000256" key="2">
    <source>
        <dbReference type="ARBA" id="ARBA00005170"/>
    </source>
</evidence>
<evidence type="ECO:0000256" key="7">
    <source>
        <dbReference type="ARBA" id="ARBA00023061"/>
    </source>
</evidence>
<protein>
    <recommendedName>
        <fullName evidence="5">Alpha-acetolactate decarboxylase</fullName>
        <ecNumber evidence="4">4.1.1.5</ecNumber>
    </recommendedName>
</protein>
<dbReference type="HOGENOM" id="CLU_072561_0_0_6"/>
<reference evidence="9 10" key="1">
    <citation type="journal article" date="2013" name="Genome Announc.">
        <title>Genome Sequence of Serratia plymuthica Strain S13, an Endophyte with Germination- and Plant-Growth-Promoting Activity from the Flower of Styrian Oil Pumpkin.</title>
        <authorList>
            <person name="Muller H."/>
            <person name="Furnkranz M."/>
            <person name="Grube M."/>
            <person name="Berg G."/>
        </authorList>
    </citation>
    <scope>NUCLEOTIDE SEQUENCE [LARGE SCALE GENOMIC DNA]</scope>
    <source>
        <strain evidence="9">S13</strain>
    </source>
</reference>
<dbReference type="CDD" id="cd17299">
    <property type="entry name" value="acetolactate_decarboxylase"/>
    <property type="match status" value="1"/>
</dbReference>
<comment type="similarity">
    <text evidence="3">Belongs to the alpha-acetolactate decarboxylase family.</text>
</comment>
<keyword evidence="6" id="KW-0210">Decarboxylase</keyword>
<dbReference type="EMBL" id="CP006566">
    <property type="protein sequence ID" value="AGP45446.1"/>
    <property type="molecule type" value="Genomic_DNA"/>
</dbReference>
<dbReference type="UniPathway" id="UPA00626">
    <property type="reaction ID" value="UER00678"/>
</dbReference>
<evidence type="ECO:0000256" key="4">
    <source>
        <dbReference type="ARBA" id="ARBA00013204"/>
    </source>
</evidence>
<evidence type="ECO:0000256" key="5">
    <source>
        <dbReference type="ARBA" id="ARBA00020164"/>
    </source>
</evidence>
<dbReference type="PANTHER" id="PTHR35524:SF1">
    <property type="entry name" value="ALPHA-ACETOLACTATE DECARBOXYLASE"/>
    <property type="match status" value="1"/>
</dbReference>
<gene>
    <name evidence="9" type="ORF">M621_18235</name>
</gene>
<sequence length="304" mass="33874">MPVFLSPLAESFHLNASSATSLLTFQVGIFERAGAFRTVLVEEYVMNEKQGCSCAHHLVQGFARQSVIAGEGEIYQISLMSALISGVYEGEVTIAELLRHGNFGLGTFNHLDGELIAFDDEIHQLRADGSARPARHDQKTPFAVVTFFQPSVTQSFDRPITKVQLHQCIDEQVASPNLFCAVRVDGEFSHVETRTVPRQERPYRPMLEAIEEQPTFAFLKRQGTLVGFRSPDYMQGVGVAGYHEHFVTDDRSGGGHVLDYQLDHGRLQFGVITRLNLQLPHDADFLRADLCPEDLDRAIRSAEG</sequence>
<dbReference type="EC" id="4.1.1.5" evidence="4"/>
<dbReference type="AlphaFoldDB" id="S4YLV2"/>
<name>S4YLV2_SERPL</name>
<dbReference type="NCBIfam" id="TIGR01252">
    <property type="entry name" value="acetolac_decarb"/>
    <property type="match status" value="1"/>
</dbReference>
<dbReference type="Pfam" id="PF03306">
    <property type="entry name" value="AAL_decarboxy"/>
    <property type="match status" value="1"/>
</dbReference>
<dbReference type="InterPro" id="IPR005128">
    <property type="entry name" value="Acetolactate_a_deCO2ase"/>
</dbReference>
<keyword evidence="7" id="KW-0005">Acetoin biosynthesis</keyword>
<evidence type="ECO:0000256" key="1">
    <source>
        <dbReference type="ARBA" id="ARBA00001784"/>
    </source>
</evidence>
<organism evidence="9 10">
    <name type="scientific">Serratia plymuthica S13</name>
    <dbReference type="NCBI Taxonomy" id="1348660"/>
    <lineage>
        <taxon>Bacteria</taxon>
        <taxon>Pseudomonadati</taxon>
        <taxon>Pseudomonadota</taxon>
        <taxon>Gammaproteobacteria</taxon>
        <taxon>Enterobacterales</taxon>
        <taxon>Yersiniaceae</taxon>
        <taxon>Serratia</taxon>
    </lineage>
</organism>
<dbReference type="PANTHER" id="PTHR35524">
    <property type="entry name" value="ALPHA-ACETOLACTATE DECARBOXYLASE"/>
    <property type="match status" value="1"/>
</dbReference>
<comment type="pathway">
    <text evidence="2">Polyol metabolism; (R,R)-butane-2,3-diol biosynthesis; (R,R)-butane-2,3-diol from pyruvate: step 2/3.</text>
</comment>
<dbReference type="PATRIC" id="fig|1348660.3.peg.3582"/>
<dbReference type="Gene3D" id="3.30.1330.80">
    <property type="entry name" value="Hypothetical protein, similar to alpha- acetolactate decarboxylase, domain 2"/>
    <property type="match status" value="2"/>
</dbReference>
<accession>S4YLV2</accession>